<comment type="function">
    <text evidence="3">A helicase/nuclease that prepares dsDNA breaks (DSB) for recombinational DNA repair. Binds to DSBs and unwinds DNA via a highly rapid and processive ATP-dependent bidirectional helicase activity. Unwinds dsDNA until it encounters a Chi (crossover hotspot instigator) sequence from the 3' direction. Cuts ssDNA a few nucleotides 3' to the Chi site. The properties and activities of the enzyme are changed at Chi. The Chi-altered holoenzyme produces a long 3'-ssDNA overhang and facilitates RecA-binding to the ssDNA for homologous DNA recombination and repair. Holoenzyme degrades any linearized DNA that is unable to undergo homologous recombination. In the holoenzyme this subunit has ssDNA-dependent ATPase and 5'-3' helicase activity. When added to pre-assembled RecBC greatly stimulates nuclease activity and augments holoenzyme processivity. Negatively regulates the RecA-loading ability of RecBCD.</text>
</comment>
<dbReference type="GO" id="GO:0005524">
    <property type="term" value="F:ATP binding"/>
    <property type="evidence" value="ECO:0007669"/>
    <property type="project" value="UniProtKB-UniRule"/>
</dbReference>
<dbReference type="GO" id="GO:0003677">
    <property type="term" value="F:DNA binding"/>
    <property type="evidence" value="ECO:0007669"/>
    <property type="project" value="UniProtKB-UniRule"/>
</dbReference>
<gene>
    <name evidence="3 5" type="primary">recD</name>
    <name evidence="5" type="ORF">NCTC13337_01901</name>
</gene>
<dbReference type="Pfam" id="PF13245">
    <property type="entry name" value="AAA_19"/>
    <property type="match status" value="1"/>
</dbReference>
<dbReference type="SUPFAM" id="SSF52540">
    <property type="entry name" value="P-loop containing nucleoside triphosphate hydrolases"/>
    <property type="match status" value="1"/>
</dbReference>
<dbReference type="Pfam" id="PF13538">
    <property type="entry name" value="UvrD_C_2"/>
    <property type="match status" value="1"/>
</dbReference>
<evidence type="ECO:0000259" key="4">
    <source>
        <dbReference type="SMART" id="SM00382"/>
    </source>
</evidence>
<feature type="domain" description="AAA+ ATPase" evidence="4">
    <location>
        <begin position="141"/>
        <end position="299"/>
    </location>
</feature>
<dbReference type="GO" id="GO:0000724">
    <property type="term" value="P:double-strand break repair via homologous recombination"/>
    <property type="evidence" value="ECO:0007669"/>
    <property type="project" value="UniProtKB-UniRule"/>
</dbReference>
<keyword evidence="6" id="KW-1185">Reference proteome</keyword>
<evidence type="ECO:0000313" key="6">
    <source>
        <dbReference type="Proteomes" id="UP000254601"/>
    </source>
</evidence>
<keyword evidence="3" id="KW-0413">Isomerase</keyword>
<dbReference type="SMART" id="SM00382">
    <property type="entry name" value="AAA"/>
    <property type="match status" value="1"/>
</dbReference>
<comment type="similarity">
    <text evidence="3">Belongs to the RecD family.</text>
</comment>
<dbReference type="InterPro" id="IPR027785">
    <property type="entry name" value="UvrD-like_helicase_C"/>
</dbReference>
<dbReference type="EMBL" id="UHIC01000001">
    <property type="protein sequence ID" value="SUO96512.1"/>
    <property type="molecule type" value="Genomic_DNA"/>
</dbReference>
<evidence type="ECO:0000256" key="1">
    <source>
        <dbReference type="ARBA" id="ARBA00022741"/>
    </source>
</evidence>
<dbReference type="HAMAP" id="MF_01487">
    <property type="entry name" value="RecD"/>
    <property type="match status" value="1"/>
</dbReference>
<dbReference type="CDD" id="cd18809">
    <property type="entry name" value="SF1_C_RecD"/>
    <property type="match status" value="1"/>
</dbReference>
<evidence type="ECO:0000313" key="5">
    <source>
        <dbReference type="EMBL" id="SUO96512.1"/>
    </source>
</evidence>
<dbReference type="Gene3D" id="2.30.30.940">
    <property type="match status" value="1"/>
</dbReference>
<dbReference type="GO" id="GO:0043139">
    <property type="term" value="F:5'-3' DNA helicase activity"/>
    <property type="evidence" value="ECO:0007669"/>
    <property type="project" value="UniProtKB-UniRule"/>
</dbReference>
<dbReference type="PANTHER" id="PTHR43788:SF6">
    <property type="entry name" value="DNA HELICASE B"/>
    <property type="match status" value="1"/>
</dbReference>
<evidence type="ECO:0000256" key="2">
    <source>
        <dbReference type="ARBA" id="ARBA00022840"/>
    </source>
</evidence>
<keyword evidence="3" id="KW-0227">DNA damage</keyword>
<keyword evidence="3" id="KW-0269">Exonuclease</keyword>
<dbReference type="InterPro" id="IPR006344">
    <property type="entry name" value="RecD"/>
</dbReference>
<dbReference type="InterPro" id="IPR003593">
    <property type="entry name" value="AAA+_ATPase"/>
</dbReference>
<dbReference type="AlphaFoldDB" id="A0A380MW50"/>
<dbReference type="GO" id="GO:0016887">
    <property type="term" value="F:ATP hydrolysis activity"/>
    <property type="evidence" value="ECO:0007669"/>
    <property type="project" value="RHEA"/>
</dbReference>
<dbReference type="Proteomes" id="UP000254601">
    <property type="component" value="Unassembled WGS sequence"/>
</dbReference>
<keyword evidence="3" id="KW-0540">Nuclease</keyword>
<reference evidence="5 6" key="1">
    <citation type="submission" date="2018-06" db="EMBL/GenBank/DDBJ databases">
        <authorList>
            <consortium name="Pathogen Informatics"/>
            <person name="Doyle S."/>
        </authorList>
    </citation>
    <scope>NUCLEOTIDE SEQUENCE [LARGE SCALE GENOMIC DNA]</scope>
    <source>
        <strain evidence="5 6">NCTC13337</strain>
    </source>
</reference>
<evidence type="ECO:0000256" key="3">
    <source>
        <dbReference type="HAMAP-Rule" id="MF_01487"/>
    </source>
</evidence>
<keyword evidence="2 3" id="KW-0067">ATP-binding</keyword>
<proteinExistence type="inferred from homology"/>
<dbReference type="CDD" id="cd17933">
    <property type="entry name" value="DEXSc_RecD-like"/>
    <property type="match status" value="1"/>
</dbReference>
<dbReference type="RefSeq" id="WP_115306084.1">
    <property type="nucleotide sequence ID" value="NZ_UHIC01000001.1"/>
</dbReference>
<keyword evidence="3" id="KW-0238">DNA-binding</keyword>
<keyword evidence="1 3" id="KW-0547">Nucleotide-binding</keyword>
<comment type="miscellaneous">
    <text evidence="3">In the RecBCD complex, RecB has a slow 3'-5' helicase, an exonuclease activity and loads RecA onto ssDNA, RecD has a fast 5'-3' helicase activity, while RecC stimulates the ATPase and processivity of the RecB helicase and contributes to recognition of the Chi site.</text>
</comment>
<comment type="subunit">
    <text evidence="3">Heterotrimer of RecB, RecC and RecD. All subunits contribute to DNA-binding.</text>
</comment>
<dbReference type="Gene3D" id="3.40.50.300">
    <property type="entry name" value="P-loop containing nucleotide triphosphate hydrolases"/>
    <property type="match status" value="2"/>
</dbReference>
<accession>A0A380MW50</accession>
<feature type="binding site" evidence="3">
    <location>
        <begin position="149"/>
        <end position="156"/>
    </location>
    <ligand>
        <name>ATP</name>
        <dbReference type="ChEBI" id="CHEBI:30616"/>
    </ligand>
</feature>
<sequence>MTTPLTNIIEYSPLAKYLCQRFAKNSEDITFLQAFSAIEAALTAGNTVAELKQPLRESSSLIITDSQAQAGQIAPVVTDNKRLWLHKTWIEEYTLANAIFKRIHIPIQPLSTELSTYFKKNSAETIHARPEQIQAIKHAATHAFTLITGGPGTGKTYTIAQLVAALIQTTPHIHIALAAPTGKAAKRMDESLHHALKKSLKESQLAEAQIEEAQTLHRLLGLGFNQISKYHQQNPLPYDLIIIDEASMLSLTLARQLFEAVSSKSKLILLGDADQLAAVEPGAVLHDISQHPIMQSAICSLKQSQRFANHSGIGQLAEKILAPESNNIDTLEQLFKQHDDISYQIPDRDFYTKLAQPYQNYFDALKSQTISEKPDKLFSYFDDYRILCASKHKAFGTKAINNQLKHIHCRILGYSVDSPYFHGLPLMLCENDYTNNLFNGDIGICLMIEKELGIYFPDRTNPIPLTRLNLQALEIAYALTIHKSQGSEYQHIALTFDPSQNQGLTRELLYTGITRAKHKLTLYTSPQLLAEIAQTPTQRTTGLATFIDKLGD</sequence>
<name>A0A380MW50_9GAMM</name>
<dbReference type="InterPro" id="IPR050534">
    <property type="entry name" value="Coronavir_polyprotein_1ab"/>
</dbReference>
<organism evidence="5 6">
    <name type="scientific">Suttonella ornithocola</name>
    <dbReference type="NCBI Taxonomy" id="279832"/>
    <lineage>
        <taxon>Bacteria</taxon>
        <taxon>Pseudomonadati</taxon>
        <taxon>Pseudomonadota</taxon>
        <taxon>Gammaproteobacteria</taxon>
        <taxon>Cardiobacteriales</taxon>
        <taxon>Cardiobacteriaceae</taxon>
        <taxon>Suttonella</taxon>
    </lineage>
</organism>
<dbReference type="GO" id="GO:0009338">
    <property type="term" value="C:exodeoxyribonuclease V complex"/>
    <property type="evidence" value="ECO:0007669"/>
    <property type="project" value="InterPro"/>
</dbReference>
<protein>
    <recommendedName>
        <fullName evidence="3">RecBCD enzyme subunit RecD</fullName>
        <ecNumber evidence="3">5.6.2.3</ecNumber>
    </recommendedName>
    <alternativeName>
        <fullName evidence="3">DNA 5'-3' helicase subunit RecD</fullName>
    </alternativeName>
    <alternativeName>
        <fullName evidence="3">Exonuclease V subunit RecD</fullName>
        <shortName evidence="3">ExoV subunit RecD</shortName>
    </alternativeName>
    <alternativeName>
        <fullName evidence="3">Helicase/nuclease RecBCD subunit RecD</fullName>
    </alternativeName>
</protein>
<dbReference type="NCBIfam" id="TIGR01447">
    <property type="entry name" value="recD"/>
    <property type="match status" value="1"/>
</dbReference>
<keyword evidence="3 5" id="KW-0378">Hydrolase</keyword>
<dbReference type="GO" id="GO:0008854">
    <property type="term" value="F:exodeoxyribonuclease V activity"/>
    <property type="evidence" value="ECO:0007669"/>
    <property type="project" value="InterPro"/>
</dbReference>
<dbReference type="EC" id="5.6.2.3" evidence="3"/>
<dbReference type="GO" id="GO:0017116">
    <property type="term" value="F:single-stranded DNA helicase activity"/>
    <property type="evidence" value="ECO:0007669"/>
    <property type="project" value="TreeGrafter"/>
</dbReference>
<dbReference type="InterPro" id="IPR027417">
    <property type="entry name" value="P-loop_NTPase"/>
</dbReference>
<dbReference type="PANTHER" id="PTHR43788">
    <property type="entry name" value="DNA2/NAM7 HELICASE FAMILY MEMBER"/>
    <property type="match status" value="1"/>
</dbReference>
<keyword evidence="3" id="KW-0234">DNA repair</keyword>
<comment type="catalytic activity">
    <reaction evidence="3">
        <text>ATP + H2O = ADP + phosphate + H(+)</text>
        <dbReference type="Rhea" id="RHEA:13065"/>
        <dbReference type="ChEBI" id="CHEBI:15377"/>
        <dbReference type="ChEBI" id="CHEBI:15378"/>
        <dbReference type="ChEBI" id="CHEBI:30616"/>
        <dbReference type="ChEBI" id="CHEBI:43474"/>
        <dbReference type="ChEBI" id="CHEBI:456216"/>
        <dbReference type="EC" id="5.6.2.3"/>
    </reaction>
</comment>
<dbReference type="OrthoDB" id="9803432at2"/>
<keyword evidence="3" id="KW-0347">Helicase</keyword>